<keyword evidence="2" id="KW-1185">Reference proteome</keyword>
<dbReference type="Proteomes" id="UP000013201">
    <property type="component" value="Unassembled WGS sequence"/>
</dbReference>
<protein>
    <submittedName>
        <fullName evidence="1">Uncharacterized protein</fullName>
    </submittedName>
</protein>
<dbReference type="AlphaFoldDB" id="N1MHL7"/>
<reference evidence="2" key="2">
    <citation type="submission" date="2013-04" db="EMBL/GenBank/DDBJ databases">
        <title>Bisphenol A degrading Sphingobium sp. strain BiD32.</title>
        <authorList>
            <person name="Nielsen J.L."/>
            <person name="Zhou N.A."/>
            <person name="Kjeldal H."/>
        </authorList>
    </citation>
    <scope>NUCLEOTIDE SEQUENCE [LARGE SCALE GENOMIC DNA]</scope>
    <source>
        <strain evidence="2">BiD32</strain>
    </source>
</reference>
<name>N1MHL7_9SPHN</name>
<dbReference type="EMBL" id="CAVK010000029">
    <property type="protein sequence ID" value="CCW16259.1"/>
    <property type="molecule type" value="Genomic_DNA"/>
</dbReference>
<proteinExistence type="predicted"/>
<reference evidence="1 2" key="1">
    <citation type="submission" date="2013-03" db="EMBL/GenBank/DDBJ databases">
        <authorList>
            <person name="Le V."/>
        </authorList>
    </citation>
    <scope>NUCLEOTIDE SEQUENCE [LARGE SCALE GENOMIC DNA]</scope>
    <source>
        <strain evidence="1 2">BiD32</strain>
    </source>
</reference>
<sequence length="45" mass="4878">MHDRRSGSSSSSLAQRFVTVAVSFEHGMLGNSDAAVDDADQIRLR</sequence>
<organism evidence="1 2">
    <name type="scientific">Sphingobium indicum BiD32</name>
    <dbReference type="NCBI Taxonomy" id="1301087"/>
    <lineage>
        <taxon>Bacteria</taxon>
        <taxon>Pseudomonadati</taxon>
        <taxon>Pseudomonadota</taxon>
        <taxon>Alphaproteobacteria</taxon>
        <taxon>Sphingomonadales</taxon>
        <taxon>Sphingomonadaceae</taxon>
        <taxon>Sphingobium</taxon>
    </lineage>
</organism>
<gene>
    <name evidence="1" type="ORF">EBBID32_5920</name>
</gene>
<accession>N1MHL7</accession>
<comment type="caution">
    <text evidence="1">The sequence shown here is derived from an EMBL/GenBank/DDBJ whole genome shotgun (WGS) entry which is preliminary data.</text>
</comment>
<evidence type="ECO:0000313" key="2">
    <source>
        <dbReference type="Proteomes" id="UP000013201"/>
    </source>
</evidence>
<evidence type="ECO:0000313" key="1">
    <source>
        <dbReference type="EMBL" id="CCW16259.1"/>
    </source>
</evidence>